<dbReference type="AlphaFoldDB" id="A0A1M7Y184"/>
<evidence type="ECO:0000313" key="2">
    <source>
        <dbReference type="Proteomes" id="UP000184612"/>
    </source>
</evidence>
<dbReference type="OrthoDB" id="1849456at2"/>
<dbReference type="RefSeq" id="WP_073587605.1">
    <property type="nucleotide sequence ID" value="NZ_FRFD01000003.1"/>
</dbReference>
<evidence type="ECO:0000313" key="1">
    <source>
        <dbReference type="EMBL" id="SHO45455.1"/>
    </source>
</evidence>
<gene>
    <name evidence="1" type="ORF">SAMN02745217_00964</name>
</gene>
<sequence>MNNEHSYLQDQYTDIITLDQFYRICHISKRKAKWLLENKIVPCKDSGKKTRRFKIKLTDVIEYLKRLDAGEIDAILPVGIFSSKCKTPRQRKKIYVDWLCEYIHANGTEQLRQFYEKKHKKYPDLLTSKIISQMTGFSTSAVGNWIKGGHLKAFTGSVNRIPKIYLIDFLCSYYYIRIQNQTNIQKADALNFLDTVKTNKN</sequence>
<protein>
    <recommendedName>
        <fullName evidence="3">Helix-turn-helix domain-containing protein</fullName>
    </recommendedName>
</protein>
<dbReference type="STRING" id="1121345.SAMN02745217_00964"/>
<dbReference type="EMBL" id="FRFD01000003">
    <property type="protein sequence ID" value="SHO45455.1"/>
    <property type="molecule type" value="Genomic_DNA"/>
</dbReference>
<accession>A0A1M7Y184</accession>
<organism evidence="1 2">
    <name type="scientific">Anaerocolumna xylanovorans DSM 12503</name>
    <dbReference type="NCBI Taxonomy" id="1121345"/>
    <lineage>
        <taxon>Bacteria</taxon>
        <taxon>Bacillati</taxon>
        <taxon>Bacillota</taxon>
        <taxon>Clostridia</taxon>
        <taxon>Lachnospirales</taxon>
        <taxon>Lachnospiraceae</taxon>
        <taxon>Anaerocolumna</taxon>
    </lineage>
</organism>
<reference evidence="1 2" key="1">
    <citation type="submission" date="2016-12" db="EMBL/GenBank/DDBJ databases">
        <authorList>
            <person name="Song W.-J."/>
            <person name="Kurnit D.M."/>
        </authorList>
    </citation>
    <scope>NUCLEOTIDE SEQUENCE [LARGE SCALE GENOMIC DNA]</scope>
    <source>
        <strain evidence="1 2">DSM 12503</strain>
    </source>
</reference>
<proteinExistence type="predicted"/>
<evidence type="ECO:0008006" key="3">
    <source>
        <dbReference type="Google" id="ProtNLM"/>
    </source>
</evidence>
<keyword evidence="2" id="KW-1185">Reference proteome</keyword>
<dbReference type="Proteomes" id="UP000184612">
    <property type="component" value="Unassembled WGS sequence"/>
</dbReference>
<name>A0A1M7Y184_9FIRM</name>